<evidence type="ECO:0000256" key="1">
    <source>
        <dbReference type="SAM" id="Coils"/>
    </source>
</evidence>
<reference evidence="3" key="1">
    <citation type="journal article" date="2019" name="Int. J. Syst. Evol. Microbiol.">
        <title>The Global Catalogue of Microorganisms (GCM) 10K type strain sequencing project: providing services to taxonomists for standard genome sequencing and annotation.</title>
        <authorList>
            <consortium name="The Broad Institute Genomics Platform"/>
            <consortium name="The Broad Institute Genome Sequencing Center for Infectious Disease"/>
            <person name="Wu L."/>
            <person name="Ma J."/>
        </authorList>
    </citation>
    <scope>NUCLEOTIDE SEQUENCE [LARGE SCALE GENOMIC DNA]</scope>
    <source>
        <strain evidence="3">JCM 18200</strain>
    </source>
</reference>
<protein>
    <recommendedName>
        <fullName evidence="4">Tail fiber domain-containing protein</fullName>
    </recommendedName>
</protein>
<evidence type="ECO:0000313" key="2">
    <source>
        <dbReference type="EMBL" id="GAA4778317.1"/>
    </source>
</evidence>
<keyword evidence="1" id="KW-0175">Coiled coil</keyword>
<dbReference type="EMBL" id="BAABIQ010000001">
    <property type="protein sequence ID" value="GAA4778317.1"/>
    <property type="molecule type" value="Genomic_DNA"/>
</dbReference>
<comment type="caution">
    <text evidence="2">The sequence shown here is derived from an EMBL/GenBank/DDBJ whole genome shotgun (WGS) entry which is preliminary data.</text>
</comment>
<proteinExistence type="predicted"/>
<organism evidence="2 3">
    <name type="scientific">Olivibacter ginsenosidimutans</name>
    <dbReference type="NCBI Taxonomy" id="1176537"/>
    <lineage>
        <taxon>Bacteria</taxon>
        <taxon>Pseudomonadati</taxon>
        <taxon>Bacteroidota</taxon>
        <taxon>Sphingobacteriia</taxon>
        <taxon>Sphingobacteriales</taxon>
        <taxon>Sphingobacteriaceae</taxon>
        <taxon>Olivibacter</taxon>
    </lineage>
</organism>
<name>A0ABP9ADP2_9SPHI</name>
<feature type="coiled-coil region" evidence="1">
    <location>
        <begin position="168"/>
        <end position="195"/>
    </location>
</feature>
<evidence type="ECO:0000313" key="3">
    <source>
        <dbReference type="Proteomes" id="UP001501411"/>
    </source>
</evidence>
<accession>A0ABP9ADP2</accession>
<dbReference type="Proteomes" id="UP001501411">
    <property type="component" value="Unassembled WGS sequence"/>
</dbReference>
<evidence type="ECO:0008006" key="4">
    <source>
        <dbReference type="Google" id="ProtNLM"/>
    </source>
</evidence>
<sequence>METLHVKGNVRLERSDAGTNHFLIHATSGGNYITSDDGGTNQKNFYIRVAPTDSNATDRHLVFQTGKVNGAFQSRMIVLGNGNVGIGTTNPSAKLAVNGNILAKEIKVKTDITVPDYVFEKDYQLPSLTEVEAYVKEHKHLPEIPSAREIGEEGLDVAKMNLLLLKKVEELTLQLIEKSNKLTDMECRLRKLESAQ</sequence>
<keyword evidence="3" id="KW-1185">Reference proteome</keyword>
<gene>
    <name evidence="2" type="ORF">GCM10023231_01080</name>
</gene>